<organism evidence="1 2">
    <name type="scientific">Plantactinospora alkalitolerans</name>
    <dbReference type="NCBI Taxonomy" id="2789879"/>
    <lineage>
        <taxon>Bacteria</taxon>
        <taxon>Bacillati</taxon>
        <taxon>Actinomycetota</taxon>
        <taxon>Actinomycetes</taxon>
        <taxon>Micromonosporales</taxon>
        <taxon>Micromonosporaceae</taxon>
        <taxon>Plantactinospora</taxon>
    </lineage>
</organism>
<proteinExistence type="predicted"/>
<name>A0ABS0H9W2_9ACTN</name>
<dbReference type="RefSeq" id="WP_196206729.1">
    <property type="nucleotide sequence ID" value="NZ_JADPUN010000422.1"/>
</dbReference>
<dbReference type="Proteomes" id="UP000638560">
    <property type="component" value="Unassembled WGS sequence"/>
</dbReference>
<evidence type="ECO:0000313" key="1">
    <source>
        <dbReference type="EMBL" id="MBF9135273.1"/>
    </source>
</evidence>
<comment type="caution">
    <text evidence="1">The sequence shown here is derived from an EMBL/GenBank/DDBJ whole genome shotgun (WGS) entry which is preliminary data.</text>
</comment>
<dbReference type="EMBL" id="JADPUN010000422">
    <property type="protein sequence ID" value="MBF9135273.1"/>
    <property type="molecule type" value="Genomic_DNA"/>
</dbReference>
<sequence>MESDDALVALLPALPYSYVGSGYDWMGGLAGGWYAVGVWGSDGWDLGNWPYVIVAHYDDGVYGRVLYCEGDLTIEAYPEVDARDKATSDTAVFYWRHYGHGPKDLPAEGEAPLYGPCTC</sequence>
<accession>A0ABS0H9W2</accession>
<reference evidence="1 2" key="1">
    <citation type="submission" date="2020-11" db="EMBL/GenBank/DDBJ databases">
        <title>A novel isolate from a Black sea contaminated sediment with potential to produce alkanes: Plantactinospora alkalitolerans sp. nov.</title>
        <authorList>
            <person name="Carro L."/>
            <person name="Veyisoglu A."/>
            <person name="Guven K."/>
            <person name="Schumann P."/>
            <person name="Klenk H.-P."/>
            <person name="Sahin N."/>
        </authorList>
    </citation>
    <scope>NUCLEOTIDE SEQUENCE [LARGE SCALE GENOMIC DNA]</scope>
    <source>
        <strain evidence="1 2">S1510</strain>
    </source>
</reference>
<protein>
    <submittedName>
        <fullName evidence="1">Uncharacterized protein</fullName>
    </submittedName>
</protein>
<evidence type="ECO:0000313" key="2">
    <source>
        <dbReference type="Proteomes" id="UP000638560"/>
    </source>
</evidence>
<keyword evidence="2" id="KW-1185">Reference proteome</keyword>
<gene>
    <name evidence="1" type="ORF">I0C86_41215</name>
</gene>